<dbReference type="PROSITE" id="PS51257">
    <property type="entry name" value="PROKAR_LIPOPROTEIN"/>
    <property type="match status" value="1"/>
</dbReference>
<feature type="signal peptide" evidence="1">
    <location>
        <begin position="1"/>
        <end position="23"/>
    </location>
</feature>
<feature type="chain" id="PRO_5019438266" description="Lipoprotein" evidence="1">
    <location>
        <begin position="24"/>
        <end position="170"/>
    </location>
</feature>
<evidence type="ECO:0000313" key="3">
    <source>
        <dbReference type="Proteomes" id="UP000289952"/>
    </source>
</evidence>
<organism evidence="2 3">
    <name type="scientific">Mycoplasmopsis bovirhinis</name>
    <dbReference type="NCBI Taxonomy" id="29553"/>
    <lineage>
        <taxon>Bacteria</taxon>
        <taxon>Bacillati</taxon>
        <taxon>Mycoplasmatota</taxon>
        <taxon>Mycoplasmoidales</taxon>
        <taxon>Metamycoplasmataceae</taxon>
        <taxon>Mycoplasmopsis</taxon>
    </lineage>
</organism>
<keyword evidence="1" id="KW-0732">Signal</keyword>
<evidence type="ECO:0008006" key="4">
    <source>
        <dbReference type="Google" id="ProtNLM"/>
    </source>
</evidence>
<evidence type="ECO:0000313" key="2">
    <source>
        <dbReference type="EMBL" id="VEU63178.1"/>
    </source>
</evidence>
<dbReference type="EMBL" id="LR214972">
    <property type="protein sequence ID" value="VEU63178.1"/>
    <property type="molecule type" value="Genomic_DNA"/>
</dbReference>
<gene>
    <name evidence="2" type="ORF">NCTC10118_00335</name>
</gene>
<dbReference type="AlphaFoldDB" id="A0A449ADW8"/>
<accession>A0A449ADW8</accession>
<dbReference type="OrthoDB" id="393155at2"/>
<keyword evidence="3" id="KW-1185">Reference proteome</keyword>
<dbReference type="RefSeq" id="WP_129621383.1">
    <property type="nucleotide sequence ID" value="NZ_LR214972.1"/>
</dbReference>
<name>A0A449ADW8_9BACT</name>
<reference evidence="2 3" key="1">
    <citation type="submission" date="2019-01" db="EMBL/GenBank/DDBJ databases">
        <authorList>
            <consortium name="Pathogen Informatics"/>
        </authorList>
    </citation>
    <scope>NUCLEOTIDE SEQUENCE [LARGE SCALE GENOMIC DNA]</scope>
    <source>
        <strain evidence="2 3">NCTC10118</strain>
    </source>
</reference>
<evidence type="ECO:0000256" key="1">
    <source>
        <dbReference type="SAM" id="SignalP"/>
    </source>
</evidence>
<proteinExistence type="predicted"/>
<sequence length="170" mass="19316">MQKIKKFSLALAPLTTIPFVALSCSNEGQKPAPTPNNNANITKINNFLNSVNNGSVEVLKSTFSNYQNNNWDETKANLLIEFVTEYLSILNLKTENLYSQINWKFDSYNSIVQKLKKYDQLLNTPNNSFETLTQELLAEIKATKQEIAAYNSTILAKNKELDDFIKKAQK</sequence>
<dbReference type="Proteomes" id="UP000289952">
    <property type="component" value="Chromosome"/>
</dbReference>
<protein>
    <recommendedName>
        <fullName evidence="4">Lipoprotein</fullName>
    </recommendedName>
</protein>